<evidence type="ECO:0000256" key="2">
    <source>
        <dbReference type="ARBA" id="ARBA00006671"/>
    </source>
</evidence>
<evidence type="ECO:0000256" key="1">
    <source>
        <dbReference type="ARBA" id="ARBA00004561"/>
    </source>
</evidence>
<dbReference type="InterPro" id="IPR036937">
    <property type="entry name" value="Adhesion_dom_fimbrial_sf"/>
</dbReference>
<evidence type="ECO:0000256" key="5">
    <source>
        <dbReference type="SAM" id="SignalP"/>
    </source>
</evidence>
<keyword evidence="3 5" id="KW-0732">Signal</keyword>
<reference evidence="7 8" key="1">
    <citation type="submission" date="2018-07" db="EMBL/GenBank/DDBJ databases">
        <title>Dyella monticola sp. nov. and Dyella psychrodurans sp. nov. isolated from monsoon evergreen broad-leaved forest soil of Dinghu Mountain, China.</title>
        <authorList>
            <person name="Gao Z."/>
            <person name="Qiu L."/>
        </authorList>
    </citation>
    <scope>NUCLEOTIDE SEQUENCE [LARGE SCALE GENOMIC DNA]</scope>
    <source>
        <strain evidence="7 8">4MSK11</strain>
    </source>
</reference>
<dbReference type="GO" id="GO:0043709">
    <property type="term" value="P:cell adhesion involved in single-species biofilm formation"/>
    <property type="evidence" value="ECO:0007669"/>
    <property type="project" value="TreeGrafter"/>
</dbReference>
<evidence type="ECO:0000259" key="6">
    <source>
        <dbReference type="Pfam" id="PF00419"/>
    </source>
</evidence>
<evidence type="ECO:0000256" key="4">
    <source>
        <dbReference type="ARBA" id="ARBA00023263"/>
    </source>
</evidence>
<dbReference type="OrthoDB" id="5957148at2"/>
<dbReference type="SUPFAM" id="SSF49401">
    <property type="entry name" value="Bacterial adhesins"/>
    <property type="match status" value="1"/>
</dbReference>
<comment type="caution">
    <text evidence="7">The sequence shown here is derived from an EMBL/GenBank/DDBJ whole genome shotgun (WGS) entry which is preliminary data.</text>
</comment>
<dbReference type="Pfam" id="PF00419">
    <property type="entry name" value="Fimbrial"/>
    <property type="match status" value="1"/>
</dbReference>
<dbReference type="EMBL" id="QRBF01000004">
    <property type="protein sequence ID" value="RDS83229.1"/>
    <property type="molecule type" value="Genomic_DNA"/>
</dbReference>
<dbReference type="InterPro" id="IPR000259">
    <property type="entry name" value="Adhesion_dom_fimbrial"/>
</dbReference>
<dbReference type="Proteomes" id="UP000255334">
    <property type="component" value="Unassembled WGS sequence"/>
</dbReference>
<evidence type="ECO:0000313" key="7">
    <source>
        <dbReference type="EMBL" id="RDS83229.1"/>
    </source>
</evidence>
<accession>A0A370X480</accession>
<dbReference type="PANTHER" id="PTHR33420:SF3">
    <property type="entry name" value="FIMBRIAL SUBUNIT ELFA"/>
    <property type="match status" value="1"/>
</dbReference>
<feature type="chain" id="PRO_5017001893" evidence="5">
    <location>
        <begin position="19"/>
        <end position="187"/>
    </location>
</feature>
<sequence length="187" mass="18563">MKKTLLAAALVASFGVIAMAPRIAGAAAPAPDGTITITGKVVANTCTFSVAGGSASNTVQLPVVFTTALNAAGNVAGNTPFTIKVSGCDPNLTSVQEQFGGSNINAADGNLKNIATATSPQTVASNVEVQLLSGTSAVINLNTNANSPVGTLSSGGVTLSYQAQYYATAAATAGLVNTTVTYTTQYQ</sequence>
<evidence type="ECO:0000256" key="3">
    <source>
        <dbReference type="ARBA" id="ARBA00022729"/>
    </source>
</evidence>
<dbReference type="InterPro" id="IPR008966">
    <property type="entry name" value="Adhesion_dom_sf"/>
</dbReference>
<evidence type="ECO:0000313" key="8">
    <source>
        <dbReference type="Proteomes" id="UP000255334"/>
    </source>
</evidence>
<name>A0A370X480_9GAMM</name>
<comment type="subcellular location">
    <subcellularLocation>
        <location evidence="1">Fimbrium</location>
    </subcellularLocation>
</comment>
<dbReference type="AlphaFoldDB" id="A0A370X480"/>
<proteinExistence type="inferred from homology"/>
<dbReference type="PANTHER" id="PTHR33420">
    <property type="entry name" value="FIMBRIAL SUBUNIT ELFA-RELATED"/>
    <property type="match status" value="1"/>
</dbReference>
<feature type="domain" description="Fimbrial-type adhesion" evidence="6">
    <location>
        <begin position="35"/>
        <end position="187"/>
    </location>
</feature>
<keyword evidence="4" id="KW-0281">Fimbrium</keyword>
<gene>
    <name evidence="7" type="ORF">DWU99_11815</name>
</gene>
<dbReference type="InterPro" id="IPR050263">
    <property type="entry name" value="Bact_Fimbrial_Adh_Pro"/>
</dbReference>
<keyword evidence="8" id="KW-1185">Reference proteome</keyword>
<dbReference type="GO" id="GO:0009289">
    <property type="term" value="C:pilus"/>
    <property type="evidence" value="ECO:0007669"/>
    <property type="project" value="UniProtKB-SubCell"/>
</dbReference>
<dbReference type="RefSeq" id="WP_115478268.1">
    <property type="nucleotide sequence ID" value="NZ_QRBF01000004.1"/>
</dbReference>
<organism evidence="7 8">
    <name type="scientific">Dyella psychrodurans</name>
    <dbReference type="NCBI Taxonomy" id="1927960"/>
    <lineage>
        <taxon>Bacteria</taxon>
        <taxon>Pseudomonadati</taxon>
        <taxon>Pseudomonadota</taxon>
        <taxon>Gammaproteobacteria</taxon>
        <taxon>Lysobacterales</taxon>
        <taxon>Rhodanobacteraceae</taxon>
        <taxon>Dyella</taxon>
    </lineage>
</organism>
<feature type="signal peptide" evidence="5">
    <location>
        <begin position="1"/>
        <end position="18"/>
    </location>
</feature>
<dbReference type="Gene3D" id="2.60.40.1090">
    <property type="entry name" value="Fimbrial-type adhesion domain"/>
    <property type="match status" value="1"/>
</dbReference>
<comment type="similarity">
    <text evidence="2">Belongs to the fimbrial protein family.</text>
</comment>
<protein>
    <submittedName>
        <fullName evidence="7">Type 1 fimbrial protein</fullName>
    </submittedName>
</protein>